<organism evidence="1 2">
    <name type="scientific">Fusobacterium hominis</name>
    <dbReference type="NCBI Taxonomy" id="2764326"/>
    <lineage>
        <taxon>Bacteria</taxon>
        <taxon>Fusobacteriati</taxon>
        <taxon>Fusobacteriota</taxon>
        <taxon>Fusobacteriia</taxon>
        <taxon>Fusobacteriales</taxon>
        <taxon>Fusobacteriaceae</taxon>
        <taxon>Fusobacterium</taxon>
    </lineage>
</organism>
<dbReference type="Proteomes" id="UP000515913">
    <property type="component" value="Chromosome"/>
</dbReference>
<accession>A0A7G9GW93</accession>
<proteinExistence type="predicted"/>
<keyword evidence="2" id="KW-1185">Reference proteome</keyword>
<name>A0A7G9GW93_9FUSO</name>
<evidence type="ECO:0000313" key="2">
    <source>
        <dbReference type="Proteomes" id="UP000515913"/>
    </source>
</evidence>
<sequence length="209" mass="24534">MGNFEIIKTGIKDIVIEIADNGISAIDFNNKYLNTVAKHVPIFATFFCIKNAYLGIKERIFIKKFMHFIKELYSYSEEEKDKFLIEILEDNKFEEKLILIIDRIEENEKIKWLSILLRNYINDKITKPQFFRYVNLLLRLSFIDINFLIENTDFKGNSEEIYLLFSQGLLKESGVTYAELAGKETDDILERKKYQLTPLGKGFSKGLML</sequence>
<gene>
    <name evidence="1" type="ORF">H9Q81_09185</name>
</gene>
<evidence type="ECO:0000313" key="1">
    <source>
        <dbReference type="EMBL" id="QNM15075.1"/>
    </source>
</evidence>
<dbReference type="EMBL" id="CP060637">
    <property type="protein sequence ID" value="QNM15075.1"/>
    <property type="molecule type" value="Genomic_DNA"/>
</dbReference>
<dbReference type="AlphaFoldDB" id="A0A7G9GW93"/>
<protein>
    <submittedName>
        <fullName evidence="1">Uncharacterized protein</fullName>
    </submittedName>
</protein>
<dbReference type="RefSeq" id="WP_187422827.1">
    <property type="nucleotide sequence ID" value="NZ_CP060637.1"/>
</dbReference>
<dbReference type="KEGG" id="fho:H9Q81_09185"/>
<reference evidence="1 2" key="1">
    <citation type="submission" date="2020-08" db="EMBL/GenBank/DDBJ databases">
        <authorList>
            <person name="Liu C."/>
            <person name="Sun Q."/>
        </authorList>
    </citation>
    <scope>NUCLEOTIDE SEQUENCE [LARGE SCALE GENOMIC DNA]</scope>
    <source>
        <strain evidence="1 2">NSJ-57</strain>
    </source>
</reference>